<name>A0AAU7KX22_9GAMM</name>
<dbReference type="RefSeq" id="WP_348815198.1">
    <property type="nucleotide sequence ID" value="NZ_CP098828.1"/>
</dbReference>
<organism evidence="1">
    <name type="scientific">Halomonas sp. H10-59</name>
    <dbReference type="NCBI Taxonomy" id="2950874"/>
    <lineage>
        <taxon>Bacteria</taxon>
        <taxon>Pseudomonadati</taxon>
        <taxon>Pseudomonadota</taxon>
        <taxon>Gammaproteobacteria</taxon>
        <taxon>Oceanospirillales</taxon>
        <taxon>Halomonadaceae</taxon>
        <taxon>Halomonas</taxon>
    </lineage>
</organism>
<dbReference type="EMBL" id="CP098828">
    <property type="protein sequence ID" value="XBO75513.1"/>
    <property type="molecule type" value="Genomic_DNA"/>
</dbReference>
<sequence>MDFDIPDEWMEVPDVFLAKDYETKKAMISELRVPITSNMVLQEINRYADSEFRYAGSSDEAAIDALVRDMERRHEAQRRFQDGRG</sequence>
<protein>
    <submittedName>
        <fullName evidence="1">Uncharacterized protein</fullName>
    </submittedName>
</protein>
<dbReference type="AlphaFoldDB" id="A0AAU7KX22"/>
<reference evidence="1" key="1">
    <citation type="submission" date="2022-06" db="EMBL/GenBank/DDBJ databases">
        <title>A novel DMS-producing enzyme.</title>
        <authorList>
            <person name="Zhang Y."/>
        </authorList>
    </citation>
    <scope>NUCLEOTIDE SEQUENCE</scope>
    <source>
        <strain evidence="1">H10-59</strain>
    </source>
</reference>
<gene>
    <name evidence="1" type="ORF">NFG57_01635</name>
</gene>
<proteinExistence type="predicted"/>
<accession>A0AAU7KX22</accession>
<evidence type="ECO:0000313" key="1">
    <source>
        <dbReference type="EMBL" id="XBO75513.1"/>
    </source>
</evidence>